<name>A0A6A5CAM2_NAEFO</name>
<dbReference type="AlphaFoldDB" id="A0A6A5CAM2"/>
<keyword evidence="2" id="KW-1185">Reference proteome</keyword>
<sequence>MVKKAHQLDISIIVTEGIQHKIDSLYHSRIVGELHLISDHDYSSMYLESSEQLAQKLYEIGESTDQEADEWMYELENQKKKQKWQKHNHACQ</sequence>
<dbReference type="GeneID" id="68107913"/>
<evidence type="ECO:0000313" key="1">
    <source>
        <dbReference type="EMBL" id="KAF0984796.1"/>
    </source>
</evidence>
<dbReference type="RefSeq" id="XP_044569509.1">
    <property type="nucleotide sequence ID" value="XM_044710640.1"/>
</dbReference>
<reference evidence="1 2" key="1">
    <citation type="journal article" date="2019" name="Sci. Rep.">
        <title>Nanopore sequencing improves the draft genome of the human pathogenic amoeba Naegleria fowleri.</title>
        <authorList>
            <person name="Liechti N."/>
            <person name="Schurch N."/>
            <person name="Bruggmann R."/>
            <person name="Wittwer M."/>
        </authorList>
    </citation>
    <scope>NUCLEOTIDE SEQUENCE [LARGE SCALE GENOMIC DNA]</scope>
    <source>
        <strain evidence="1 2">ATCC 30894</strain>
    </source>
</reference>
<gene>
    <name evidence="1" type="ORF">FDP41_000695</name>
</gene>
<protein>
    <submittedName>
        <fullName evidence="1">Uncharacterized protein</fullName>
    </submittedName>
</protein>
<organism evidence="1 2">
    <name type="scientific">Naegleria fowleri</name>
    <name type="common">Brain eating amoeba</name>
    <dbReference type="NCBI Taxonomy" id="5763"/>
    <lineage>
        <taxon>Eukaryota</taxon>
        <taxon>Discoba</taxon>
        <taxon>Heterolobosea</taxon>
        <taxon>Tetramitia</taxon>
        <taxon>Eutetramitia</taxon>
        <taxon>Vahlkampfiidae</taxon>
        <taxon>Naegleria</taxon>
    </lineage>
</organism>
<accession>A0A6A5CAM2</accession>
<dbReference type="Proteomes" id="UP000444721">
    <property type="component" value="Unassembled WGS sequence"/>
</dbReference>
<dbReference type="VEuPathDB" id="AmoebaDB:FDP41_000695"/>
<dbReference type="VEuPathDB" id="AmoebaDB:NfTy_031270"/>
<evidence type="ECO:0000313" key="2">
    <source>
        <dbReference type="Proteomes" id="UP000444721"/>
    </source>
</evidence>
<dbReference type="EMBL" id="VFQX01000002">
    <property type="protein sequence ID" value="KAF0984796.1"/>
    <property type="molecule type" value="Genomic_DNA"/>
</dbReference>
<comment type="caution">
    <text evidence="1">The sequence shown here is derived from an EMBL/GenBank/DDBJ whole genome shotgun (WGS) entry which is preliminary data.</text>
</comment>
<dbReference type="VEuPathDB" id="AmoebaDB:NF0094070"/>
<proteinExistence type="predicted"/>